<accession>C4V583</accession>
<dbReference type="HOGENOM" id="CLU_2221402_0_0_9"/>
<name>C4V583_9FIRM</name>
<comment type="caution">
    <text evidence="1">The sequence shown here is derived from an EMBL/GenBank/DDBJ whole genome shotgun (WGS) entry which is preliminary data.</text>
</comment>
<evidence type="ECO:0000313" key="2">
    <source>
        <dbReference type="Proteomes" id="UP000005309"/>
    </source>
</evidence>
<keyword evidence="2" id="KW-1185">Reference proteome</keyword>
<proteinExistence type="predicted"/>
<dbReference type="RefSeq" id="WP_006690411.1">
    <property type="nucleotide sequence ID" value="NZ_GG694006.1"/>
</dbReference>
<sequence>MAVLSLASILDDPARQIPVPLIMRTATPTLAQDGINVGDIRSQHFAQREQIRRLAHMDEDAYAVDIESLARSLHSLEEDIRKEASREMFGDAYVVELSTKAQQANTAAGQTYRAAFAQQN</sequence>
<dbReference type="AlphaFoldDB" id="C4V583"/>
<evidence type="ECO:0000313" key="1">
    <source>
        <dbReference type="EMBL" id="EEQ47962.1"/>
    </source>
</evidence>
<dbReference type="EMBL" id="ACLA01000023">
    <property type="protein sequence ID" value="EEQ47962.1"/>
    <property type="molecule type" value="Genomic_DNA"/>
</dbReference>
<gene>
    <name evidence="1" type="ORF">HMPREF0908_1677</name>
</gene>
<dbReference type="Proteomes" id="UP000005309">
    <property type="component" value="Unassembled WGS sequence"/>
</dbReference>
<organism evidence="1 2">
    <name type="scientific">Selenomonas flueggei ATCC 43531</name>
    <dbReference type="NCBI Taxonomy" id="638302"/>
    <lineage>
        <taxon>Bacteria</taxon>
        <taxon>Bacillati</taxon>
        <taxon>Bacillota</taxon>
        <taxon>Negativicutes</taxon>
        <taxon>Selenomonadales</taxon>
        <taxon>Selenomonadaceae</taxon>
        <taxon>Selenomonas</taxon>
    </lineage>
</organism>
<dbReference type="OrthoDB" id="1665985at2"/>
<reference evidence="1 2" key="1">
    <citation type="submission" date="2009-04" db="EMBL/GenBank/DDBJ databases">
        <authorList>
            <person name="Qin X."/>
            <person name="Bachman B."/>
            <person name="Battles P."/>
            <person name="Bell A."/>
            <person name="Bess C."/>
            <person name="Bickham C."/>
            <person name="Chaboub L."/>
            <person name="Chen D."/>
            <person name="Coyle M."/>
            <person name="Deiros D.R."/>
            <person name="Dinh H."/>
            <person name="Forbes L."/>
            <person name="Fowler G."/>
            <person name="Francisco L."/>
            <person name="Fu Q."/>
            <person name="Gubbala S."/>
            <person name="Hale W."/>
            <person name="Han Y."/>
            <person name="Hemphill L."/>
            <person name="Highlander S.K."/>
            <person name="Hirani K."/>
            <person name="Hogues M."/>
            <person name="Jackson L."/>
            <person name="Jakkamsetti A."/>
            <person name="Javaid M."/>
            <person name="Jiang H."/>
            <person name="Korchina V."/>
            <person name="Kovar C."/>
            <person name="Lara F."/>
            <person name="Lee S."/>
            <person name="Mata R."/>
            <person name="Mathew T."/>
            <person name="Moen C."/>
            <person name="Morales K."/>
            <person name="Munidasa M."/>
            <person name="Nazareth L."/>
            <person name="Ngo R."/>
            <person name="Nguyen L."/>
            <person name="Okwuonu G."/>
            <person name="Ongeri F."/>
            <person name="Patil S."/>
            <person name="Petrosino J."/>
            <person name="Pham C."/>
            <person name="Pham P."/>
            <person name="Pu L.-L."/>
            <person name="Puazo M."/>
            <person name="Raj R."/>
            <person name="Reid J."/>
            <person name="Rouhana J."/>
            <person name="Saada N."/>
            <person name="Shang Y."/>
            <person name="Simmons D."/>
            <person name="Thornton R."/>
            <person name="Warren J."/>
            <person name="Weissenberger G."/>
            <person name="Zhang J."/>
            <person name="Zhang L."/>
            <person name="Zhou C."/>
            <person name="Zhu D."/>
            <person name="Muzny D."/>
            <person name="Worley K."/>
            <person name="Gibbs R."/>
        </authorList>
    </citation>
    <scope>NUCLEOTIDE SEQUENCE [LARGE SCALE GENOMIC DNA]</scope>
    <source>
        <strain evidence="1 2">ATCC 43531</strain>
    </source>
</reference>
<protein>
    <submittedName>
        <fullName evidence="1">Uncharacterized protein</fullName>
    </submittedName>
</protein>